<gene>
    <name evidence="1" type="ORF">MHK08_00010</name>
</gene>
<name>A0ABS9PQ82_9CORY</name>
<dbReference type="EMBL" id="JAKRDF010000001">
    <property type="protein sequence ID" value="MCG7274867.1"/>
    <property type="molecule type" value="Genomic_DNA"/>
</dbReference>
<sequence>MTHDGNIPKPNPNLAWFGKMQSDIANSAAGISGFKALAVQAANINASMKLGVSSYIDFKNSGVMQALNQMQTSTNAFLEMRDDQTFNALEAMRRGTIMGIDSSVLKQMTGVQTPITALPKIGNPLPDVPAITGIGQVIPPKRMLVEHNFSAVTQAITAVQALNGQAMVARGLTEAISQATKNLTAPEQLLKQMQGLEFSPSAQIAMKGYSTALPDFEKYSAVSKIVGEHYREPNIDSVLRGFERLEKELNLDIPVETADDIDDLVEDAQAIEYVENQITENGALKPSISQALFGFNLNELTPAQSSSLVIFGGTVISYMHQVLGTLIEEDVTAARFFTVAIIYFIPVYGAAMAADGVLGKSKDSPAA</sequence>
<proteinExistence type="predicted"/>
<evidence type="ECO:0000313" key="2">
    <source>
        <dbReference type="Proteomes" id="UP001521911"/>
    </source>
</evidence>
<accession>A0ABS9PQ82</accession>
<organism evidence="1 2">
    <name type="scientific">Corynebacterium singulare</name>
    <dbReference type="NCBI Taxonomy" id="161899"/>
    <lineage>
        <taxon>Bacteria</taxon>
        <taxon>Bacillati</taxon>
        <taxon>Actinomycetota</taxon>
        <taxon>Actinomycetes</taxon>
        <taxon>Mycobacteriales</taxon>
        <taxon>Corynebacteriaceae</taxon>
        <taxon>Corynebacterium</taxon>
    </lineage>
</organism>
<comment type="caution">
    <text evidence="1">The sequence shown here is derived from an EMBL/GenBank/DDBJ whole genome shotgun (WGS) entry which is preliminary data.</text>
</comment>
<dbReference type="RefSeq" id="WP_239178349.1">
    <property type="nucleotide sequence ID" value="NZ_JAKRDF010000001.1"/>
</dbReference>
<dbReference type="Proteomes" id="UP001521911">
    <property type="component" value="Unassembled WGS sequence"/>
</dbReference>
<evidence type="ECO:0000313" key="1">
    <source>
        <dbReference type="EMBL" id="MCG7274867.1"/>
    </source>
</evidence>
<protein>
    <submittedName>
        <fullName evidence="1">Uncharacterized protein</fullName>
    </submittedName>
</protein>
<keyword evidence="2" id="KW-1185">Reference proteome</keyword>
<reference evidence="1 2" key="1">
    <citation type="submission" date="2022-02" db="EMBL/GenBank/DDBJ databases">
        <title>Uncovering new skin microbiome diversity through culturing and metagenomics.</title>
        <authorList>
            <person name="Conlan S."/>
            <person name="Deming C."/>
            <person name="Nisc Comparative Sequencing Program N."/>
            <person name="Segre J.A."/>
        </authorList>
    </citation>
    <scope>NUCLEOTIDE SEQUENCE [LARGE SCALE GENOMIC DNA]</scope>
    <source>
        <strain evidence="1 2">ACRQV</strain>
    </source>
</reference>